<dbReference type="Pfam" id="PF08240">
    <property type="entry name" value="ADH_N"/>
    <property type="match status" value="1"/>
</dbReference>
<comment type="similarity">
    <text evidence="2">Belongs to the zinc-containing alcohol dehydrogenase family.</text>
</comment>
<protein>
    <submittedName>
        <fullName evidence="7">Alcohol dehydrogenase</fullName>
    </submittedName>
</protein>
<dbReference type="InterPro" id="IPR013149">
    <property type="entry name" value="ADH-like_C"/>
</dbReference>
<proteinExistence type="inferred from homology"/>
<dbReference type="Proteomes" id="UP001344906">
    <property type="component" value="Unassembled WGS sequence"/>
</dbReference>
<dbReference type="RefSeq" id="WP_338247519.1">
    <property type="nucleotide sequence ID" value="NZ_BSRI01000001.1"/>
</dbReference>
<keyword evidence="5" id="KW-0560">Oxidoreductase</keyword>
<name>A0ABQ6FJI9_9CHLR</name>
<dbReference type="SUPFAM" id="SSF50129">
    <property type="entry name" value="GroES-like"/>
    <property type="match status" value="1"/>
</dbReference>
<dbReference type="InterPro" id="IPR036291">
    <property type="entry name" value="NAD(P)-bd_dom_sf"/>
</dbReference>
<gene>
    <name evidence="7" type="ORF">KDH_06610</name>
</gene>
<keyword evidence="3" id="KW-0479">Metal-binding</keyword>
<dbReference type="PANTHER" id="PTHR43350:SF17">
    <property type="entry name" value="NAD-DEPENDENT ALCOHOL DEHYDROGENASE"/>
    <property type="match status" value="1"/>
</dbReference>
<dbReference type="InterPro" id="IPR013154">
    <property type="entry name" value="ADH-like_N"/>
</dbReference>
<dbReference type="EMBL" id="BSRI01000001">
    <property type="protein sequence ID" value="GLV53810.1"/>
    <property type="molecule type" value="Genomic_DNA"/>
</dbReference>
<evidence type="ECO:0000313" key="7">
    <source>
        <dbReference type="EMBL" id="GLV53810.1"/>
    </source>
</evidence>
<comment type="caution">
    <text evidence="7">The sequence shown here is derived from an EMBL/GenBank/DDBJ whole genome shotgun (WGS) entry which is preliminary data.</text>
</comment>
<evidence type="ECO:0000256" key="4">
    <source>
        <dbReference type="ARBA" id="ARBA00022833"/>
    </source>
</evidence>
<dbReference type="Gene3D" id="3.40.50.720">
    <property type="entry name" value="NAD(P)-binding Rossmann-like Domain"/>
    <property type="match status" value="1"/>
</dbReference>
<accession>A0ABQ6FJI9</accession>
<feature type="domain" description="Enoyl reductase (ER)" evidence="6">
    <location>
        <begin position="10"/>
        <end position="353"/>
    </location>
</feature>
<evidence type="ECO:0000256" key="2">
    <source>
        <dbReference type="ARBA" id="ARBA00008072"/>
    </source>
</evidence>
<keyword evidence="8" id="KW-1185">Reference proteome</keyword>
<sequence>MKAAILKEKKLPLTIEQLPDPTPGAGEVVVQVLAVPILAYTHEVFSGERDYPLLLPLAPGVSAIGLIEKTGPDATRLAPGQLVFCDPTVRSRDDVLSPDIMLQGWIAPTEGAQKLQSHFRHGSFAERMLLPMENAYSLEQLRSFNPTKLVWINTMLVPYGGLLAADLQPGQTILVNGATGHFGSAGIAVALAMGAARVIAPGRNEQMLNTLVRTFGPRVRPVLISEQEEDLNKRLREAADGPIDCLLDILGPMRSTTLTRSGIMALRPGGTAVLMGGIDMPVELPYKYMMRNNLVVRGQYVCPRHAPLLLAALIGSGQINLEPFAVQTFPLEQVNQAVEYARDHGGPFQLTVLTPTQR</sequence>
<dbReference type="SMART" id="SM00829">
    <property type="entry name" value="PKS_ER"/>
    <property type="match status" value="1"/>
</dbReference>
<evidence type="ECO:0000256" key="3">
    <source>
        <dbReference type="ARBA" id="ARBA00022723"/>
    </source>
</evidence>
<dbReference type="SUPFAM" id="SSF51735">
    <property type="entry name" value="NAD(P)-binding Rossmann-fold domains"/>
    <property type="match status" value="1"/>
</dbReference>
<dbReference type="Gene3D" id="3.90.180.10">
    <property type="entry name" value="Medium-chain alcohol dehydrogenases, catalytic domain"/>
    <property type="match status" value="1"/>
</dbReference>
<evidence type="ECO:0000313" key="8">
    <source>
        <dbReference type="Proteomes" id="UP001344906"/>
    </source>
</evidence>
<evidence type="ECO:0000256" key="1">
    <source>
        <dbReference type="ARBA" id="ARBA00001947"/>
    </source>
</evidence>
<keyword evidence="4" id="KW-0862">Zinc</keyword>
<dbReference type="Pfam" id="PF00107">
    <property type="entry name" value="ADH_zinc_N"/>
    <property type="match status" value="1"/>
</dbReference>
<organism evidence="7 8">
    <name type="scientific">Dictyobacter halimunensis</name>
    <dbReference type="NCBI Taxonomy" id="3026934"/>
    <lineage>
        <taxon>Bacteria</taxon>
        <taxon>Bacillati</taxon>
        <taxon>Chloroflexota</taxon>
        <taxon>Ktedonobacteria</taxon>
        <taxon>Ktedonobacterales</taxon>
        <taxon>Dictyobacteraceae</taxon>
        <taxon>Dictyobacter</taxon>
    </lineage>
</organism>
<evidence type="ECO:0000259" key="6">
    <source>
        <dbReference type="SMART" id="SM00829"/>
    </source>
</evidence>
<reference evidence="7 8" key="1">
    <citation type="submission" date="2023-02" db="EMBL/GenBank/DDBJ databases">
        <title>Dictyobacter halimunensis sp. nov., a new member of the class Ktedonobacteria from forest soil in a geothermal area.</title>
        <authorList>
            <person name="Rachmania M.K."/>
            <person name="Ningsih F."/>
            <person name="Sakai Y."/>
            <person name="Yabe S."/>
            <person name="Yokota A."/>
            <person name="Sjamsuridzal W."/>
        </authorList>
    </citation>
    <scope>NUCLEOTIDE SEQUENCE [LARGE SCALE GENOMIC DNA]</scope>
    <source>
        <strain evidence="7 8">S3.2.2.5</strain>
    </source>
</reference>
<dbReference type="InterPro" id="IPR020843">
    <property type="entry name" value="ER"/>
</dbReference>
<dbReference type="PANTHER" id="PTHR43350">
    <property type="entry name" value="NAD-DEPENDENT ALCOHOL DEHYDROGENASE"/>
    <property type="match status" value="1"/>
</dbReference>
<evidence type="ECO:0000256" key="5">
    <source>
        <dbReference type="ARBA" id="ARBA00023002"/>
    </source>
</evidence>
<comment type="cofactor">
    <cofactor evidence="1">
        <name>Zn(2+)</name>
        <dbReference type="ChEBI" id="CHEBI:29105"/>
    </cofactor>
</comment>
<dbReference type="InterPro" id="IPR011032">
    <property type="entry name" value="GroES-like_sf"/>
</dbReference>